<evidence type="ECO:0000313" key="3">
    <source>
        <dbReference type="Proteomes" id="UP001189429"/>
    </source>
</evidence>
<evidence type="ECO:0000256" key="1">
    <source>
        <dbReference type="SAM" id="Phobius"/>
    </source>
</evidence>
<name>A0ABN9W376_9DINO</name>
<reference evidence="2" key="1">
    <citation type="submission" date="2023-10" db="EMBL/GenBank/DDBJ databases">
        <authorList>
            <person name="Chen Y."/>
            <person name="Shah S."/>
            <person name="Dougan E. K."/>
            <person name="Thang M."/>
            <person name="Chan C."/>
        </authorList>
    </citation>
    <scope>NUCLEOTIDE SEQUENCE [LARGE SCALE GENOMIC DNA]</scope>
</reference>
<accession>A0ABN9W376</accession>
<feature type="transmembrane region" description="Helical" evidence="1">
    <location>
        <begin position="261"/>
        <end position="287"/>
    </location>
</feature>
<keyword evidence="1" id="KW-0472">Membrane</keyword>
<proteinExistence type="predicted"/>
<feature type="transmembrane region" description="Helical" evidence="1">
    <location>
        <begin position="416"/>
        <end position="437"/>
    </location>
</feature>
<protein>
    <recommendedName>
        <fullName evidence="4">H(+)-exporting diphosphatase</fullName>
    </recommendedName>
</protein>
<keyword evidence="3" id="KW-1185">Reference proteome</keyword>
<dbReference type="EMBL" id="CAUYUJ010018072">
    <property type="protein sequence ID" value="CAK0880441.1"/>
    <property type="molecule type" value="Genomic_DNA"/>
</dbReference>
<gene>
    <name evidence="2" type="ORF">PCOR1329_LOCUS63580</name>
</gene>
<feature type="transmembrane region" description="Helical" evidence="1">
    <location>
        <begin position="214"/>
        <end position="231"/>
    </location>
</feature>
<comment type="caution">
    <text evidence="2">The sequence shown here is derived from an EMBL/GenBank/DDBJ whole genome shotgun (WGS) entry which is preliminary data.</text>
</comment>
<organism evidence="2 3">
    <name type="scientific">Prorocentrum cordatum</name>
    <dbReference type="NCBI Taxonomy" id="2364126"/>
    <lineage>
        <taxon>Eukaryota</taxon>
        <taxon>Sar</taxon>
        <taxon>Alveolata</taxon>
        <taxon>Dinophyceae</taxon>
        <taxon>Prorocentrales</taxon>
        <taxon>Prorocentraceae</taxon>
        <taxon>Prorocentrum</taxon>
    </lineage>
</organism>
<evidence type="ECO:0000313" key="2">
    <source>
        <dbReference type="EMBL" id="CAK0880441.1"/>
    </source>
</evidence>
<feature type="transmembrane region" description="Helical" evidence="1">
    <location>
        <begin position="46"/>
        <end position="68"/>
    </location>
</feature>
<feature type="transmembrane region" description="Helical" evidence="1">
    <location>
        <begin position="373"/>
        <end position="395"/>
    </location>
</feature>
<dbReference type="Proteomes" id="UP001189429">
    <property type="component" value="Unassembled WGS sequence"/>
</dbReference>
<sequence length="438" mass="47872">MGKGEGDPDTYQSDYAEFIATTQTSLDCVGVHTWSLCSSTRRGVRPIRACVVLLPSAALLIFQCLVLLAMSLQSFHPMCVHNEDCRVGMWCAPSKGPGGYSREPGMCDDCRWATGLSNQDFGKLPIRYREDAYAAMTEPDLPLSETLASAVSYCAALDTQPDRCDFIINFRNQLTLGPLVVLLFVTSLFLMSLVSDMDKHTQAYNVYRHRLANVAVAGKATVCTLLASLIFSLRRFILPGIATYAYATLILAGPATSGRSLPLSAVLCGLVVGFVYNIDSLLAVTVLSEKAQAVVREAFADMEANSEERTGELTRHQLPHFLNRLFATCLGTLVLLEVLATETMLDVPIFRLDWDGLPLSWVANPTPKSCTNVVTMLGTATILTVVFFTFGWSFVHYVSKTSAKWATDLDATVSPMVALMTAPILSYIILHLGYVAFP</sequence>
<keyword evidence="1" id="KW-1133">Transmembrane helix</keyword>
<feature type="transmembrane region" description="Helical" evidence="1">
    <location>
        <begin position="176"/>
        <end position="194"/>
    </location>
</feature>
<evidence type="ECO:0008006" key="4">
    <source>
        <dbReference type="Google" id="ProtNLM"/>
    </source>
</evidence>
<keyword evidence="1" id="KW-0812">Transmembrane</keyword>